<feature type="domain" description="Reverse transcriptase zinc-binding" evidence="3">
    <location>
        <begin position="46"/>
        <end position="131"/>
    </location>
</feature>
<dbReference type="EMBL" id="JAAIUW010000013">
    <property type="protein sequence ID" value="KAF7802698.1"/>
    <property type="molecule type" value="Genomic_DNA"/>
</dbReference>
<evidence type="ECO:0000259" key="3">
    <source>
        <dbReference type="Pfam" id="PF13966"/>
    </source>
</evidence>
<dbReference type="InterPro" id="IPR044730">
    <property type="entry name" value="RNase_H-like_dom_plant"/>
</dbReference>
<dbReference type="PANTHER" id="PTHR47723:SF19">
    <property type="entry name" value="POLYNUCLEOTIDYL TRANSFERASE, RIBONUCLEASE H-LIKE SUPERFAMILY PROTEIN"/>
    <property type="match status" value="1"/>
</dbReference>
<feature type="domain" description="RNase H type-1" evidence="2">
    <location>
        <begin position="249"/>
        <end position="361"/>
    </location>
</feature>
<dbReference type="InterPro" id="IPR002156">
    <property type="entry name" value="RNaseH_domain"/>
</dbReference>
<dbReference type="OrthoDB" id="914227at2759"/>
<name>A0A834VYC4_9FABA</name>
<evidence type="ECO:0000259" key="2">
    <source>
        <dbReference type="Pfam" id="PF13456"/>
    </source>
</evidence>
<dbReference type="Gene3D" id="3.30.420.10">
    <property type="entry name" value="Ribonuclease H-like superfamily/Ribonuclease H"/>
    <property type="match status" value="1"/>
</dbReference>
<accession>A0A834VYC4</accession>
<dbReference type="InterPro" id="IPR053151">
    <property type="entry name" value="RNase_H-like"/>
</dbReference>
<evidence type="ECO:0000313" key="4">
    <source>
        <dbReference type="EMBL" id="KAF7802698.1"/>
    </source>
</evidence>
<keyword evidence="5" id="KW-1185">Reference proteome</keyword>
<dbReference type="InterPro" id="IPR036397">
    <property type="entry name" value="RNaseH_sf"/>
</dbReference>
<dbReference type="GO" id="GO:0003676">
    <property type="term" value="F:nucleic acid binding"/>
    <property type="evidence" value="ECO:0007669"/>
    <property type="project" value="InterPro"/>
</dbReference>
<dbReference type="InterPro" id="IPR012337">
    <property type="entry name" value="RNaseH-like_sf"/>
</dbReference>
<dbReference type="InterPro" id="IPR026960">
    <property type="entry name" value="RVT-Znf"/>
</dbReference>
<gene>
    <name evidence="4" type="ORF">G2W53_041809</name>
</gene>
<dbReference type="Pfam" id="PF13966">
    <property type="entry name" value="zf-RVT"/>
    <property type="match status" value="1"/>
</dbReference>
<reference evidence="4" key="1">
    <citation type="submission" date="2020-09" db="EMBL/GenBank/DDBJ databases">
        <title>Genome-Enabled Discovery of Anthraquinone Biosynthesis in Senna tora.</title>
        <authorList>
            <person name="Kang S.-H."/>
            <person name="Pandey R.P."/>
            <person name="Lee C.-M."/>
            <person name="Sim J.-S."/>
            <person name="Jeong J.-T."/>
            <person name="Choi B.-S."/>
            <person name="Jung M."/>
            <person name="Ginzburg D."/>
            <person name="Zhao K."/>
            <person name="Won S.Y."/>
            <person name="Oh T.-J."/>
            <person name="Yu Y."/>
            <person name="Kim N.-H."/>
            <person name="Lee O.R."/>
            <person name="Lee T.-H."/>
            <person name="Bashyal P."/>
            <person name="Kim T.-S."/>
            <person name="Lee W.-H."/>
            <person name="Kawkins C."/>
            <person name="Kim C.-K."/>
            <person name="Kim J.S."/>
            <person name="Ahn B.O."/>
            <person name="Rhee S.Y."/>
            <person name="Sohng J.K."/>
        </authorList>
    </citation>
    <scope>NUCLEOTIDE SEQUENCE</scope>
    <source>
        <tissue evidence="4">Leaf</tissue>
    </source>
</reference>
<feature type="region of interest" description="Disordered" evidence="1">
    <location>
        <begin position="16"/>
        <end position="36"/>
    </location>
</feature>
<organism evidence="4 5">
    <name type="scientific">Senna tora</name>
    <dbReference type="NCBI Taxonomy" id="362788"/>
    <lineage>
        <taxon>Eukaryota</taxon>
        <taxon>Viridiplantae</taxon>
        <taxon>Streptophyta</taxon>
        <taxon>Embryophyta</taxon>
        <taxon>Tracheophyta</taxon>
        <taxon>Spermatophyta</taxon>
        <taxon>Magnoliopsida</taxon>
        <taxon>eudicotyledons</taxon>
        <taxon>Gunneridae</taxon>
        <taxon>Pentapetalae</taxon>
        <taxon>rosids</taxon>
        <taxon>fabids</taxon>
        <taxon>Fabales</taxon>
        <taxon>Fabaceae</taxon>
        <taxon>Caesalpinioideae</taxon>
        <taxon>Cassia clade</taxon>
        <taxon>Senna</taxon>
    </lineage>
</organism>
<dbReference type="Pfam" id="PF13456">
    <property type="entry name" value="RVT_3"/>
    <property type="match status" value="1"/>
</dbReference>
<dbReference type="PANTHER" id="PTHR47723">
    <property type="entry name" value="OS05G0353850 PROTEIN"/>
    <property type="match status" value="1"/>
</dbReference>
<evidence type="ECO:0000256" key="1">
    <source>
        <dbReference type="SAM" id="MobiDB-lite"/>
    </source>
</evidence>
<evidence type="ECO:0000313" key="5">
    <source>
        <dbReference type="Proteomes" id="UP000634136"/>
    </source>
</evidence>
<dbReference type="AlphaFoldDB" id="A0A834VYC4"/>
<dbReference type="SUPFAM" id="SSF53098">
    <property type="entry name" value="Ribonuclease H-like"/>
    <property type="match status" value="1"/>
</dbReference>
<protein>
    <submittedName>
        <fullName evidence="4">Ribonuclease H</fullName>
    </submittedName>
</protein>
<sequence length="509" mass="57903">MSNTLEESENVIDKKEVIKDYVDTSPPNPEHGPDAPMWTHGKDGLFTVNCAYCSIREFSTNSSHSSWNQIWKGNMQYMHKFFIWRLKHESLPTRCKIARWSSVNPLCPLCESHRETNLHIIRDCHKIATIWKSFVKPKDISIFLFLPMKEWITWNLRNKEMTNDLPWYLIFATTCNLIWSRRNKCLHSDDFNFPNEPGSIILRHANNQAKAWENDNQRITKVTTSPISSWVNPPEGWVKISSDEAVCRSSNIVGCGGLICDHSGQWIQGFKKKIGFASPLSAELWGIYHGLKLAWDLGFRRIELENESRLAIDLCKSTSRSSQSSYPAVKGIKELINKSWVVKFFHISRSRNICADILAKSSLAYSGGVNILIFPPVIVFFSSEFSYSTKASCGEGLEFMAIPMPLSLLISEYVPLYSRSIPLVALLLLEPRLSPLEYSDPACIRNNSCPEWHPRFLHSRSLRQVHPNLGRVGLENFGEGAEKTSDLVLLTAYEAEAFAGFSKSTPFMA</sequence>
<dbReference type="CDD" id="cd06222">
    <property type="entry name" value="RNase_H_like"/>
    <property type="match status" value="1"/>
</dbReference>
<dbReference type="Proteomes" id="UP000634136">
    <property type="component" value="Unassembled WGS sequence"/>
</dbReference>
<dbReference type="GO" id="GO:0004523">
    <property type="term" value="F:RNA-DNA hybrid ribonuclease activity"/>
    <property type="evidence" value="ECO:0007669"/>
    <property type="project" value="InterPro"/>
</dbReference>
<proteinExistence type="predicted"/>
<comment type="caution">
    <text evidence="4">The sequence shown here is derived from an EMBL/GenBank/DDBJ whole genome shotgun (WGS) entry which is preliminary data.</text>
</comment>